<dbReference type="InterPro" id="IPR046617">
    <property type="entry name" value="DUF6730"/>
</dbReference>
<dbReference type="Proteomes" id="UP000237640">
    <property type="component" value="Unassembled WGS sequence"/>
</dbReference>
<keyword evidence="2" id="KW-0472">Membrane</keyword>
<dbReference type="RefSeq" id="WP_106146997.1">
    <property type="nucleotide sequence ID" value="NZ_PVYX01000002.1"/>
</dbReference>
<sequence>MAKLDEIAELLTEELKSFEHSVNRMEKLKEFLIGYKVSADTDDIDYLLKGYNDSQKKAVEEQNKLLANVIYHVKKSIAFPKWVVKLFWGFLVIVLLVLGYAIFQISNIPKKEQAAFSSGESNAVRHFERFIEETPKAGALYEEWRNPKGKK</sequence>
<keyword evidence="2" id="KW-1133">Transmembrane helix</keyword>
<accession>A0A2T0MCP2</accession>
<feature type="transmembrane region" description="Helical" evidence="2">
    <location>
        <begin position="82"/>
        <end position="103"/>
    </location>
</feature>
<keyword evidence="2" id="KW-0812">Transmembrane</keyword>
<feature type="coiled-coil region" evidence="1">
    <location>
        <begin position="1"/>
        <end position="28"/>
    </location>
</feature>
<evidence type="ECO:0000313" key="3">
    <source>
        <dbReference type="EMBL" id="PRX55268.1"/>
    </source>
</evidence>
<organism evidence="3 4">
    <name type="scientific">Flagellimonas meridianipacifica</name>
    <dbReference type="NCBI Taxonomy" id="1080225"/>
    <lineage>
        <taxon>Bacteria</taxon>
        <taxon>Pseudomonadati</taxon>
        <taxon>Bacteroidota</taxon>
        <taxon>Flavobacteriia</taxon>
        <taxon>Flavobacteriales</taxon>
        <taxon>Flavobacteriaceae</taxon>
        <taxon>Flagellimonas</taxon>
    </lineage>
</organism>
<protein>
    <submittedName>
        <fullName evidence="3">Uncharacterized protein</fullName>
    </submittedName>
</protein>
<dbReference type="EMBL" id="PVYX01000002">
    <property type="protein sequence ID" value="PRX55268.1"/>
    <property type="molecule type" value="Genomic_DNA"/>
</dbReference>
<name>A0A2T0MCP2_9FLAO</name>
<dbReference type="OrthoDB" id="1449890at2"/>
<keyword evidence="1" id="KW-0175">Coiled coil</keyword>
<evidence type="ECO:0000256" key="2">
    <source>
        <dbReference type="SAM" id="Phobius"/>
    </source>
</evidence>
<proteinExistence type="predicted"/>
<evidence type="ECO:0000256" key="1">
    <source>
        <dbReference type="SAM" id="Coils"/>
    </source>
</evidence>
<keyword evidence="4" id="KW-1185">Reference proteome</keyword>
<reference evidence="3 4" key="1">
    <citation type="submission" date="2018-03" db="EMBL/GenBank/DDBJ databases">
        <title>Genomic Encyclopedia of Archaeal and Bacterial Type Strains, Phase II (KMG-II): from individual species to whole genera.</title>
        <authorList>
            <person name="Goeker M."/>
        </authorList>
    </citation>
    <scope>NUCLEOTIDE SEQUENCE [LARGE SCALE GENOMIC DNA]</scope>
    <source>
        <strain evidence="3 4">DSM 25027</strain>
    </source>
</reference>
<gene>
    <name evidence="3" type="ORF">CLV81_3677</name>
</gene>
<dbReference type="AlphaFoldDB" id="A0A2T0MCP2"/>
<comment type="caution">
    <text evidence="3">The sequence shown here is derived from an EMBL/GenBank/DDBJ whole genome shotgun (WGS) entry which is preliminary data.</text>
</comment>
<dbReference type="Pfam" id="PF20503">
    <property type="entry name" value="DUF6730"/>
    <property type="match status" value="1"/>
</dbReference>
<evidence type="ECO:0000313" key="4">
    <source>
        <dbReference type="Proteomes" id="UP000237640"/>
    </source>
</evidence>